<gene>
    <name evidence="3" type="ORF">IW256_002616</name>
</gene>
<dbReference type="RefSeq" id="WP_197011215.1">
    <property type="nucleotide sequence ID" value="NZ_BAABES010000005.1"/>
</dbReference>
<dbReference type="Gene3D" id="3.30.565.10">
    <property type="entry name" value="Histidine kinase-like ATPase, C-terminal domain"/>
    <property type="match status" value="1"/>
</dbReference>
<evidence type="ECO:0000313" key="3">
    <source>
        <dbReference type="EMBL" id="MBG6088503.1"/>
    </source>
</evidence>
<protein>
    <submittedName>
        <fullName evidence="3">Anti-sigma regulatory factor (Ser/Thr protein kinase)</fullName>
    </submittedName>
</protein>
<accession>A0A931GIE5</accession>
<evidence type="ECO:0000259" key="2">
    <source>
        <dbReference type="Pfam" id="PF13581"/>
    </source>
</evidence>
<sequence>MNGGRVVIASLTLPGTERAAVQARAFVRGALGPGHPSLDDVRTCVNEAFTNAVEHTGSGRGGKVGLLLLAAGAEIIAEVADDGAGGAGPFLRDEPLAENGRGLWMIDALALGWGVRRDGARTVVWMRFPGPPPSGAAVPA</sequence>
<name>A0A931GIE5_9ACTN</name>
<comment type="caution">
    <text evidence="3">The sequence shown here is derived from an EMBL/GenBank/DDBJ whole genome shotgun (WGS) entry which is preliminary data.</text>
</comment>
<organism evidence="3 4">
    <name type="scientific">Actinomadura viridis</name>
    <dbReference type="NCBI Taxonomy" id="58110"/>
    <lineage>
        <taxon>Bacteria</taxon>
        <taxon>Bacillati</taxon>
        <taxon>Actinomycetota</taxon>
        <taxon>Actinomycetes</taxon>
        <taxon>Streptosporangiales</taxon>
        <taxon>Thermomonosporaceae</taxon>
        <taxon>Actinomadura</taxon>
    </lineage>
</organism>
<dbReference type="GO" id="GO:0004674">
    <property type="term" value="F:protein serine/threonine kinase activity"/>
    <property type="evidence" value="ECO:0007669"/>
    <property type="project" value="UniProtKB-KW"/>
</dbReference>
<dbReference type="Proteomes" id="UP000614047">
    <property type="component" value="Unassembled WGS sequence"/>
</dbReference>
<reference evidence="3" key="1">
    <citation type="submission" date="2020-11" db="EMBL/GenBank/DDBJ databases">
        <title>Sequencing the genomes of 1000 actinobacteria strains.</title>
        <authorList>
            <person name="Klenk H.-P."/>
        </authorList>
    </citation>
    <scope>NUCLEOTIDE SEQUENCE</scope>
    <source>
        <strain evidence="3">DSM 43175</strain>
    </source>
</reference>
<evidence type="ECO:0000256" key="1">
    <source>
        <dbReference type="ARBA" id="ARBA00022527"/>
    </source>
</evidence>
<dbReference type="SUPFAM" id="SSF55874">
    <property type="entry name" value="ATPase domain of HSP90 chaperone/DNA topoisomerase II/histidine kinase"/>
    <property type="match status" value="1"/>
</dbReference>
<feature type="domain" description="Histidine kinase/HSP90-like ATPase" evidence="2">
    <location>
        <begin position="18"/>
        <end position="128"/>
    </location>
</feature>
<dbReference type="EMBL" id="JADOUA010000001">
    <property type="protein sequence ID" value="MBG6088503.1"/>
    <property type="molecule type" value="Genomic_DNA"/>
</dbReference>
<keyword evidence="1" id="KW-0723">Serine/threonine-protein kinase</keyword>
<dbReference type="InterPro" id="IPR003594">
    <property type="entry name" value="HATPase_dom"/>
</dbReference>
<dbReference type="PANTHER" id="PTHR35526">
    <property type="entry name" value="ANTI-SIGMA-F FACTOR RSBW-RELATED"/>
    <property type="match status" value="1"/>
</dbReference>
<dbReference type="InterPro" id="IPR050267">
    <property type="entry name" value="Anti-sigma-factor_SerPK"/>
</dbReference>
<keyword evidence="4" id="KW-1185">Reference proteome</keyword>
<keyword evidence="1" id="KW-0808">Transferase</keyword>
<dbReference type="InterPro" id="IPR036890">
    <property type="entry name" value="HATPase_C_sf"/>
</dbReference>
<evidence type="ECO:0000313" key="4">
    <source>
        <dbReference type="Proteomes" id="UP000614047"/>
    </source>
</evidence>
<dbReference type="Pfam" id="PF13581">
    <property type="entry name" value="HATPase_c_2"/>
    <property type="match status" value="1"/>
</dbReference>
<keyword evidence="1" id="KW-0418">Kinase</keyword>
<dbReference type="AlphaFoldDB" id="A0A931GIE5"/>
<proteinExistence type="predicted"/>
<dbReference type="CDD" id="cd16936">
    <property type="entry name" value="HATPase_RsbW-like"/>
    <property type="match status" value="1"/>
</dbReference>
<dbReference type="PANTHER" id="PTHR35526:SF3">
    <property type="entry name" value="ANTI-SIGMA-F FACTOR RSBW"/>
    <property type="match status" value="1"/>
</dbReference>